<proteinExistence type="predicted"/>
<dbReference type="Proteomes" id="UP001226928">
    <property type="component" value="Segment"/>
</dbReference>
<feature type="compositionally biased region" description="Acidic residues" evidence="1">
    <location>
        <begin position="106"/>
        <end position="126"/>
    </location>
</feature>
<evidence type="ECO:0000313" key="3">
    <source>
        <dbReference type="Proteomes" id="UP001226928"/>
    </source>
</evidence>
<protein>
    <submittedName>
        <fullName evidence="2">EO3</fullName>
    </submittedName>
</protein>
<accession>A0A5H3CQI6</accession>
<reference evidence="2" key="1">
    <citation type="journal article" date="2019" name="J. ISSAAS">
        <title>Identification of 'Missing Link' Families of Small DNA Tumor Viruses.</title>
        <authorList>
            <person name="Welch N.L."/>
            <person name="Tisza M.J."/>
            <person name="Belford A."/>
            <person name="Pastrana D.V."/>
            <person name="Pang Y.-Y.S."/>
            <person name="Schiller J.T."/>
            <person name="An P."/>
            <person name="Cantalupo P.G."/>
            <person name="Pipas J.M."/>
            <person name="Koda S."/>
            <person name="Subramaniam K."/>
            <person name="Waltzek T.B."/>
            <person name="Bian C."/>
            <person name="Shi Q."/>
            <person name="Ruan Z."/>
            <person name="Ng T.F.-F."/>
            <person name="Starrett G.J."/>
            <person name="Buck C.B."/>
        </authorList>
    </citation>
    <scope>NUCLEOTIDE SEQUENCE</scope>
    <source>
        <strain evidence="2">4096</strain>
    </source>
</reference>
<dbReference type="EMBL" id="BK010892">
    <property type="protein sequence ID" value="DAC80325.1"/>
    <property type="molecule type" value="Genomic_DNA"/>
</dbReference>
<feature type="compositionally biased region" description="Basic residues" evidence="1">
    <location>
        <begin position="74"/>
        <end position="96"/>
    </location>
</feature>
<feature type="compositionally biased region" description="Polar residues" evidence="1">
    <location>
        <begin position="29"/>
        <end position="42"/>
    </location>
</feature>
<organism evidence="2 3">
    <name type="scientific">Tilapia adomavirus 2</name>
    <dbReference type="NCBI Taxonomy" id="2597804"/>
    <lineage>
        <taxon>Viruses</taxon>
        <taxon>Adomaviruses</taxon>
    </lineage>
</organism>
<sequence>MDEDVFVVVDGSSDSCSEEALDLSKPRTAPQSEHSNDGNGTSYVPECLPGTSSVQRPAGPCPLLGCQSTSAFKVVKRKKTQKRGSRSHKYGKRARHHDISSSHSSDEDEDDDIVESENDESDESCDGVDSVAIRRAEQWKRIKRRRLPRTCQMDVDKHEYKRVRLGCNDFGVTNDIQKNDDQQVVSVNGIALVSGERSFVAEAGRWQMEPFWRFHKAIRHTSRNRVLSVYMRNVELVDIVGPFLCPGRMVEIQSFRKSLLYKCKEPSLVQDMVTIERVIKQVTIQTVLIGSISRAEGDDVMEPVFHVCLDTFMERNCCNDSRIMCTTCCGLLGFAADIILAFCACEMGAETFTAYYTGHCGVTVIVHDKHMKMTKAEMAVVAENLDRCLTEPDPKGEFAEAVRHAIRRHQTVLACCRMGKRGRYMSATHSSISGLVHSLKDLTHTERNTVVTMVKRGVRRRENNGADCDLGEVDVNTVWEQIESMSGLADFPLAMFKSLRLQISLNKAHERFRVPYLPHEDTGILSLHLKLSCLPHITLNGVLQVPIVGHFNMDMILTVDSDVFNGDVIYNVKQGVTHRNTVMARVASGFTVDYESYIDISGWGLKAARAVTRVDIMRRHALHILGAGAEAQALPYIRCTDVPQGPRLDLTKQVGPRKPAKGPERTVRQLLDSQKSKSPHSAQAPGSLHNLLTLPVLQECLSIHGGLGQLLEGITISSGTSVMQVLFTLAGMRCLLPNGDAAPLLSILCGPRDEHPLLYLQRLIRSVPEDRNIMLSLEQEVELINGLSAEERKQILIRCVLPADLTAKVCLTIQSILARGAYKNVWSTWPTDIVCLP</sequence>
<reference evidence="2" key="2">
    <citation type="submission" date="2019-07" db="EMBL/GenBank/DDBJ databases">
        <authorList>
            <person name="Buck C."/>
            <person name="Tisza M."/>
        </authorList>
    </citation>
    <scope>NUCLEOTIDE SEQUENCE</scope>
    <source>
        <strain evidence="2">4096</strain>
    </source>
</reference>
<feature type="compositionally biased region" description="Low complexity" evidence="1">
    <location>
        <begin position="1"/>
        <end position="15"/>
    </location>
</feature>
<evidence type="ECO:0000313" key="2">
    <source>
        <dbReference type="EMBL" id="DAC80325.1"/>
    </source>
</evidence>
<name>A0A5H3CQI6_9VIRU</name>
<evidence type="ECO:0000256" key="1">
    <source>
        <dbReference type="SAM" id="MobiDB-lite"/>
    </source>
</evidence>
<feature type="region of interest" description="Disordered" evidence="1">
    <location>
        <begin position="1"/>
        <end position="127"/>
    </location>
</feature>